<dbReference type="Proteomes" id="UP000637359">
    <property type="component" value="Unassembled WGS sequence"/>
</dbReference>
<reference evidence="2" key="1">
    <citation type="submission" date="2020-08" db="EMBL/GenBank/DDBJ databases">
        <title>Genome public.</title>
        <authorList>
            <person name="Liu C."/>
            <person name="Sun Q."/>
        </authorList>
    </citation>
    <scope>NUCLEOTIDE SEQUENCE</scope>
    <source>
        <strain evidence="2">BX22</strain>
    </source>
</reference>
<evidence type="ECO:0000313" key="3">
    <source>
        <dbReference type="Proteomes" id="UP000637359"/>
    </source>
</evidence>
<dbReference type="Gene3D" id="1.10.10.10">
    <property type="entry name" value="Winged helix-like DNA-binding domain superfamily/Winged helix DNA-binding domain"/>
    <property type="match status" value="1"/>
</dbReference>
<dbReference type="PANTHER" id="PTHR33169">
    <property type="entry name" value="PADR-FAMILY TRANSCRIPTIONAL REGULATOR"/>
    <property type="match status" value="1"/>
</dbReference>
<dbReference type="InterPro" id="IPR036390">
    <property type="entry name" value="WH_DNA-bd_sf"/>
</dbReference>
<comment type="caution">
    <text evidence="2">The sequence shown here is derived from an EMBL/GenBank/DDBJ whole genome shotgun (WGS) entry which is preliminary data.</text>
</comment>
<accession>A0A923RHW4</accession>
<feature type="domain" description="Transcription regulator PadR N-terminal" evidence="1">
    <location>
        <begin position="24"/>
        <end position="91"/>
    </location>
</feature>
<dbReference type="InterPro" id="IPR005149">
    <property type="entry name" value="Tscrpt_reg_PadR_N"/>
</dbReference>
<dbReference type="RefSeq" id="WP_186869544.1">
    <property type="nucleotide sequence ID" value="NZ_JACOOL010000005.1"/>
</dbReference>
<dbReference type="Pfam" id="PF03551">
    <property type="entry name" value="PadR"/>
    <property type="match status" value="1"/>
</dbReference>
<gene>
    <name evidence="2" type="ORF">H8S33_08370</name>
</gene>
<name>A0A923RHW4_9BACI</name>
<dbReference type="PANTHER" id="PTHR33169:SF14">
    <property type="entry name" value="TRANSCRIPTIONAL REGULATOR RV3488"/>
    <property type="match status" value="1"/>
</dbReference>
<evidence type="ECO:0000313" key="2">
    <source>
        <dbReference type="EMBL" id="MBC5636829.1"/>
    </source>
</evidence>
<evidence type="ECO:0000259" key="1">
    <source>
        <dbReference type="Pfam" id="PF03551"/>
    </source>
</evidence>
<dbReference type="AlphaFoldDB" id="A0A923RHW4"/>
<dbReference type="InterPro" id="IPR036388">
    <property type="entry name" value="WH-like_DNA-bd_sf"/>
</dbReference>
<protein>
    <submittedName>
        <fullName evidence="2">PadR family transcriptional regulator</fullName>
    </submittedName>
</protein>
<proteinExistence type="predicted"/>
<organism evidence="2 3">
    <name type="scientific">Ornithinibacillus hominis</name>
    <dbReference type="NCBI Taxonomy" id="2763055"/>
    <lineage>
        <taxon>Bacteria</taxon>
        <taxon>Bacillati</taxon>
        <taxon>Bacillota</taxon>
        <taxon>Bacilli</taxon>
        <taxon>Bacillales</taxon>
        <taxon>Bacillaceae</taxon>
        <taxon>Ornithinibacillus</taxon>
    </lineage>
</organism>
<keyword evidence="3" id="KW-1185">Reference proteome</keyword>
<dbReference type="SUPFAM" id="SSF46785">
    <property type="entry name" value="Winged helix' DNA-binding domain"/>
    <property type="match status" value="1"/>
</dbReference>
<dbReference type="EMBL" id="JACOOL010000005">
    <property type="protein sequence ID" value="MBC5636829.1"/>
    <property type="molecule type" value="Genomic_DNA"/>
</dbReference>
<sequence>MNEQEHIDKLLLELRRGTITIGVLSQLSNPQYGYSLVTRLNDRGIQVEPGTLYPLLRRLEKQGLLASSWDTNEARPRKYYVLSEMGKTVYKQLCTEWESMVESLDSLIHRKGANEDGDD</sequence>
<dbReference type="InterPro" id="IPR052509">
    <property type="entry name" value="Metal_resp_DNA-bind_regulator"/>
</dbReference>